<evidence type="ECO:0000259" key="1">
    <source>
        <dbReference type="Pfam" id="PF07085"/>
    </source>
</evidence>
<accession>A0A6B3NM38</accession>
<protein>
    <submittedName>
        <fullName evidence="2">Phosphotransacetylase family protein</fullName>
    </submittedName>
</protein>
<feature type="domain" description="DRTGG" evidence="1">
    <location>
        <begin position="217"/>
        <end position="321"/>
    </location>
</feature>
<proteinExistence type="predicted"/>
<dbReference type="Pfam" id="PF07085">
    <property type="entry name" value="DRTGG"/>
    <property type="match status" value="1"/>
</dbReference>
<dbReference type="InterPro" id="IPR027417">
    <property type="entry name" value="P-loop_NTPase"/>
</dbReference>
<dbReference type="Pfam" id="PF13500">
    <property type="entry name" value="AAA_26"/>
    <property type="match status" value="1"/>
</dbReference>
<sequence>MTKSVKYLLVGSTEAYSGKSATILGIAHQLQARGLDIAYGKPLGSCLRANQLSALEEDVQLMIEVLNLSPKQVRGPILCLDAETVERRLRGDDSTNYRQSLKKYLQQPSCDLMLLEGPGSLFEGSLFDLSLKEVAQTAEARVLLVARFHSVLLVETLLEAKRQLGDCLLGVLINDIPAKQLAMTQSTVQPFLERQQIPVLGIIPSSNLLRSVSVQALVNQLQAEVLCCSERLDLMVESLTIGAMNVNSALEYFRNGTNMAVVTGGDRADIQMAALETSTHCLILTGHMQPQPMILSRAEQLEIPVLSVDLDTLTTVEIIDHAFGQVRLHETAKVHCIQQLMVEHFDIERLMKQLGLEPALPTP</sequence>
<dbReference type="Gene3D" id="3.40.1390.20">
    <property type="entry name" value="HprK N-terminal domain-like"/>
    <property type="match status" value="1"/>
</dbReference>
<dbReference type="PANTHER" id="PTHR43356:SF2">
    <property type="entry name" value="PHOSPHATE ACETYLTRANSFERASE"/>
    <property type="match status" value="1"/>
</dbReference>
<dbReference type="PANTHER" id="PTHR43356">
    <property type="entry name" value="PHOSPHATE ACETYLTRANSFERASE"/>
    <property type="match status" value="1"/>
</dbReference>
<dbReference type="AlphaFoldDB" id="A0A6B3NM38"/>
<dbReference type="Gene3D" id="3.40.50.300">
    <property type="entry name" value="P-loop containing nucleotide triphosphate hydrolases"/>
    <property type="match status" value="1"/>
</dbReference>
<dbReference type="InterPro" id="IPR050500">
    <property type="entry name" value="Phos_Acetyltrans/Butyryltrans"/>
</dbReference>
<organism evidence="2">
    <name type="scientific">Symploca sp. SIO1C4</name>
    <dbReference type="NCBI Taxonomy" id="2607765"/>
    <lineage>
        <taxon>Bacteria</taxon>
        <taxon>Bacillati</taxon>
        <taxon>Cyanobacteriota</taxon>
        <taxon>Cyanophyceae</taxon>
        <taxon>Coleofasciculales</taxon>
        <taxon>Coleofasciculaceae</taxon>
        <taxon>Symploca</taxon>
    </lineage>
</organism>
<dbReference type="SUPFAM" id="SSF75138">
    <property type="entry name" value="HprK N-terminal domain-like"/>
    <property type="match status" value="1"/>
</dbReference>
<dbReference type="InterPro" id="IPR010766">
    <property type="entry name" value="DRTGG"/>
</dbReference>
<dbReference type="SUPFAM" id="SSF52540">
    <property type="entry name" value="P-loop containing nucleoside triphosphate hydrolases"/>
    <property type="match status" value="1"/>
</dbReference>
<evidence type="ECO:0000313" key="2">
    <source>
        <dbReference type="EMBL" id="NER30268.1"/>
    </source>
</evidence>
<dbReference type="InterPro" id="IPR028979">
    <property type="entry name" value="Ser_kin/Pase_Hpr-like_N_sf"/>
</dbReference>
<name>A0A6B3NM38_9CYAN</name>
<comment type="caution">
    <text evidence="2">The sequence shown here is derived from an EMBL/GenBank/DDBJ whole genome shotgun (WGS) entry which is preliminary data.</text>
</comment>
<dbReference type="EMBL" id="JAAHFQ010000517">
    <property type="protein sequence ID" value="NER30268.1"/>
    <property type="molecule type" value="Genomic_DNA"/>
</dbReference>
<reference evidence="2" key="1">
    <citation type="submission" date="2019-11" db="EMBL/GenBank/DDBJ databases">
        <title>Genomic insights into an expanded diversity of filamentous marine cyanobacteria reveals the extraordinary biosynthetic potential of Moorea and Okeania.</title>
        <authorList>
            <person name="Ferreira Leao T."/>
            <person name="Wang M."/>
            <person name="Moss N."/>
            <person name="Da Silva R."/>
            <person name="Sanders J."/>
            <person name="Nurk S."/>
            <person name="Gurevich A."/>
            <person name="Humphrey G."/>
            <person name="Reher R."/>
            <person name="Zhu Q."/>
            <person name="Belda-Ferre P."/>
            <person name="Glukhov E."/>
            <person name="Rex R."/>
            <person name="Dorrestein P.C."/>
            <person name="Knight R."/>
            <person name="Pevzner P."/>
            <person name="Gerwick W.H."/>
            <person name="Gerwick L."/>
        </authorList>
    </citation>
    <scope>NUCLEOTIDE SEQUENCE</scope>
    <source>
        <strain evidence="2">SIO1C4</strain>
    </source>
</reference>
<gene>
    <name evidence="2" type="ORF">F6J89_22250</name>
</gene>